<organism evidence="3 4">
    <name type="scientific">Castanea mollissima</name>
    <name type="common">Chinese chestnut</name>
    <dbReference type="NCBI Taxonomy" id="60419"/>
    <lineage>
        <taxon>Eukaryota</taxon>
        <taxon>Viridiplantae</taxon>
        <taxon>Streptophyta</taxon>
        <taxon>Embryophyta</taxon>
        <taxon>Tracheophyta</taxon>
        <taxon>Spermatophyta</taxon>
        <taxon>Magnoliopsida</taxon>
        <taxon>eudicotyledons</taxon>
        <taxon>Gunneridae</taxon>
        <taxon>Pentapetalae</taxon>
        <taxon>rosids</taxon>
        <taxon>fabids</taxon>
        <taxon>Fagales</taxon>
        <taxon>Fagaceae</taxon>
        <taxon>Castanea</taxon>
    </lineage>
</organism>
<feature type="region of interest" description="Disordered" evidence="1">
    <location>
        <begin position="61"/>
        <end position="101"/>
    </location>
</feature>
<name>A0A8J4V4X9_9ROSI</name>
<reference evidence="3" key="1">
    <citation type="submission" date="2020-03" db="EMBL/GenBank/DDBJ databases">
        <title>Castanea mollissima Vanexum genome sequencing.</title>
        <authorList>
            <person name="Staton M."/>
        </authorList>
    </citation>
    <scope>NUCLEOTIDE SEQUENCE</scope>
    <source>
        <tissue evidence="3">Leaf</tissue>
    </source>
</reference>
<feature type="compositionally biased region" description="Basic residues" evidence="1">
    <location>
        <begin position="61"/>
        <end position="76"/>
    </location>
</feature>
<proteinExistence type="predicted"/>
<accession>A0A8J4V4X9</accession>
<dbReference type="AlphaFoldDB" id="A0A8J4V4X9"/>
<sequence length="258" mass="29002">MKTNLSNQFLSVLLCLLASVFKCKNKLKLRVQEHFASVPETFRTRVQIESLTMLQWMGGSRRKVANSRKSTQKRQKQYFEQRKRQQQQQTAGSESYADGMNACGEHHKEQRSLDILSLLNLSAVSQECYSTCPSGKEDLEVNASTVKYNISKGPPTILSHTVTHPDSVGFKEARSPSHCRVETESPKKVGIGAHNDNNTVFKGTESKHDQWKTATDQQLSVLDLLGDDELNGNEEVHPMHEDHVAFSVEGTSHLLVHL</sequence>
<evidence type="ECO:0000256" key="2">
    <source>
        <dbReference type="SAM" id="SignalP"/>
    </source>
</evidence>
<evidence type="ECO:0000256" key="1">
    <source>
        <dbReference type="SAM" id="MobiDB-lite"/>
    </source>
</evidence>
<dbReference type="PANTHER" id="PTHR37722">
    <property type="entry name" value="OS01G0167700 PROTEIN"/>
    <property type="match status" value="1"/>
</dbReference>
<gene>
    <name evidence="3" type="ORF">CMV_028583</name>
</gene>
<comment type="caution">
    <text evidence="3">The sequence shown here is derived from an EMBL/GenBank/DDBJ whole genome shotgun (WGS) entry which is preliminary data.</text>
</comment>
<dbReference type="OrthoDB" id="994901at2759"/>
<keyword evidence="2" id="KW-0732">Signal</keyword>
<protein>
    <submittedName>
        <fullName evidence="3">Uncharacterized protein</fullName>
    </submittedName>
</protein>
<feature type="signal peptide" evidence="2">
    <location>
        <begin position="1"/>
        <end position="23"/>
    </location>
</feature>
<dbReference type="EMBL" id="JRKL02012511">
    <property type="protein sequence ID" value="KAF3944997.1"/>
    <property type="molecule type" value="Genomic_DNA"/>
</dbReference>
<evidence type="ECO:0000313" key="3">
    <source>
        <dbReference type="EMBL" id="KAF3944997.1"/>
    </source>
</evidence>
<dbReference type="PANTHER" id="PTHR37722:SF2">
    <property type="entry name" value="OS01G0167700 PROTEIN"/>
    <property type="match status" value="1"/>
</dbReference>
<dbReference type="Proteomes" id="UP000737018">
    <property type="component" value="Unassembled WGS sequence"/>
</dbReference>
<keyword evidence="4" id="KW-1185">Reference proteome</keyword>
<evidence type="ECO:0000313" key="4">
    <source>
        <dbReference type="Proteomes" id="UP000737018"/>
    </source>
</evidence>
<feature type="chain" id="PRO_5035293088" evidence="2">
    <location>
        <begin position="24"/>
        <end position="258"/>
    </location>
</feature>